<evidence type="ECO:0000313" key="2">
    <source>
        <dbReference type="EMBL" id="AWV06742.1"/>
    </source>
</evidence>
<feature type="chain" id="PRO_5016156753" description="Lipoprotein" evidence="1">
    <location>
        <begin position="34"/>
        <end position="160"/>
    </location>
</feature>
<name>A0A2U9T565_9GAMM</name>
<dbReference type="KEGG" id="lmb:C9I47_1025"/>
<evidence type="ECO:0008006" key="4">
    <source>
        <dbReference type="Google" id="ProtNLM"/>
    </source>
</evidence>
<dbReference type="AlphaFoldDB" id="A0A2U9T565"/>
<protein>
    <recommendedName>
        <fullName evidence="4">Lipoprotein</fullName>
    </recommendedName>
</protein>
<evidence type="ECO:0000313" key="3">
    <source>
        <dbReference type="Proteomes" id="UP000249447"/>
    </source>
</evidence>
<gene>
    <name evidence="2" type="ORF">C9I47_1025</name>
</gene>
<proteinExistence type="predicted"/>
<organism evidence="2 3">
    <name type="scientific">Marilutibacter maris</name>
    <dbReference type="NCBI Taxonomy" id="1605891"/>
    <lineage>
        <taxon>Bacteria</taxon>
        <taxon>Pseudomonadati</taxon>
        <taxon>Pseudomonadota</taxon>
        <taxon>Gammaproteobacteria</taxon>
        <taxon>Lysobacterales</taxon>
        <taxon>Lysobacteraceae</taxon>
        <taxon>Marilutibacter</taxon>
    </lineage>
</organism>
<dbReference type="InterPro" id="IPR045500">
    <property type="entry name" value="DUF6491"/>
</dbReference>
<keyword evidence="1" id="KW-0732">Signal</keyword>
<accession>A0A2U9T565</accession>
<dbReference type="Pfam" id="PF20101">
    <property type="entry name" value="DUF6491"/>
    <property type="match status" value="1"/>
</dbReference>
<evidence type="ECO:0000256" key="1">
    <source>
        <dbReference type="SAM" id="SignalP"/>
    </source>
</evidence>
<reference evidence="2 3" key="1">
    <citation type="submission" date="2018-05" db="EMBL/GenBank/DDBJ databases">
        <title>The complete genome of Lysobacter maris HZ9B, a marine bacterium antagonistic against terrestrial plant pathogens.</title>
        <authorList>
            <person name="Zhang X.-Q."/>
        </authorList>
    </citation>
    <scope>NUCLEOTIDE SEQUENCE [LARGE SCALE GENOMIC DNA]</scope>
    <source>
        <strain evidence="2 3">HZ9B</strain>
    </source>
</reference>
<dbReference type="PROSITE" id="PS51257">
    <property type="entry name" value="PROKAR_LIPOPROTEIN"/>
    <property type="match status" value="1"/>
</dbReference>
<keyword evidence="3" id="KW-1185">Reference proteome</keyword>
<dbReference type="Proteomes" id="UP000249447">
    <property type="component" value="Chromosome"/>
</dbReference>
<dbReference type="EMBL" id="CP029843">
    <property type="protein sequence ID" value="AWV06742.1"/>
    <property type="molecule type" value="Genomic_DNA"/>
</dbReference>
<sequence length="160" mass="17357">MEIEMSKMFPRKPALGRALLLAAAMAGGLAACATGRISDDERLAIYRANAGEPVRSFRYFGRLDGWTSLGGSALAVWTRPHEAYLLELGSRCPDLDFAMAISITNQGGSVYSRFDKVLPLGQGAAPIPCFIQEIRPLDTRAIKAEEAELREAKTAPREDG</sequence>
<feature type="signal peptide" evidence="1">
    <location>
        <begin position="1"/>
        <end position="33"/>
    </location>
</feature>